<name>A0ABW0QRU2_9GAMM</name>
<keyword evidence="3" id="KW-0732">Signal</keyword>
<proteinExistence type="predicted"/>
<keyword evidence="1" id="KW-0378">Hydrolase</keyword>
<evidence type="ECO:0000256" key="2">
    <source>
        <dbReference type="ARBA" id="ARBA00023295"/>
    </source>
</evidence>
<dbReference type="PANTHER" id="PTHR22901">
    <property type="entry name" value="SIALATE O-ACETYLESTERASE"/>
    <property type="match status" value="1"/>
</dbReference>
<dbReference type="SUPFAM" id="SSF49785">
    <property type="entry name" value="Galactose-binding domain-like"/>
    <property type="match status" value="1"/>
</dbReference>
<comment type="caution">
    <text evidence="6">The sequence shown here is derived from an EMBL/GenBank/DDBJ whole genome shotgun (WGS) entry which is preliminary data.</text>
</comment>
<organism evidence="6 7">
    <name type="scientific">Rhodanobacter ginsengisoli</name>
    <dbReference type="NCBI Taxonomy" id="418646"/>
    <lineage>
        <taxon>Bacteria</taxon>
        <taxon>Pseudomonadati</taxon>
        <taxon>Pseudomonadota</taxon>
        <taxon>Gammaproteobacteria</taxon>
        <taxon>Lysobacterales</taxon>
        <taxon>Rhodanobacteraceae</taxon>
        <taxon>Rhodanobacter</taxon>
    </lineage>
</organism>
<evidence type="ECO:0000313" key="7">
    <source>
        <dbReference type="Proteomes" id="UP001596114"/>
    </source>
</evidence>
<feature type="signal peptide" evidence="3">
    <location>
        <begin position="1"/>
        <end position="27"/>
    </location>
</feature>
<dbReference type="PANTHER" id="PTHR22901:SF0">
    <property type="entry name" value="SIALATE O-ACETYLESTERASE"/>
    <property type="match status" value="1"/>
</dbReference>
<accession>A0ABW0QRU2</accession>
<evidence type="ECO:0000256" key="3">
    <source>
        <dbReference type="SAM" id="SignalP"/>
    </source>
</evidence>
<dbReference type="Gene3D" id="2.60.120.260">
    <property type="entry name" value="Galactose-binding domain-like"/>
    <property type="match status" value="1"/>
</dbReference>
<evidence type="ECO:0000259" key="4">
    <source>
        <dbReference type="Pfam" id="PF03629"/>
    </source>
</evidence>
<dbReference type="Pfam" id="PF03629">
    <property type="entry name" value="SASA"/>
    <property type="match status" value="1"/>
</dbReference>
<dbReference type="Proteomes" id="UP001596114">
    <property type="component" value="Unassembled WGS sequence"/>
</dbReference>
<feature type="domain" description="Beta-galactosidase jelly roll" evidence="5">
    <location>
        <begin position="287"/>
        <end position="367"/>
    </location>
</feature>
<dbReference type="InterPro" id="IPR008979">
    <property type="entry name" value="Galactose-bd-like_sf"/>
</dbReference>
<dbReference type="Gene3D" id="3.40.50.1110">
    <property type="entry name" value="SGNH hydrolase"/>
    <property type="match status" value="1"/>
</dbReference>
<keyword evidence="7" id="KW-1185">Reference proteome</keyword>
<dbReference type="InterPro" id="IPR039329">
    <property type="entry name" value="SIAE"/>
</dbReference>
<reference evidence="7" key="1">
    <citation type="journal article" date="2019" name="Int. J. Syst. Evol. Microbiol.">
        <title>The Global Catalogue of Microorganisms (GCM) 10K type strain sequencing project: providing services to taxonomists for standard genome sequencing and annotation.</title>
        <authorList>
            <consortium name="The Broad Institute Genomics Platform"/>
            <consortium name="The Broad Institute Genome Sequencing Center for Infectious Disease"/>
            <person name="Wu L."/>
            <person name="Ma J."/>
        </authorList>
    </citation>
    <scope>NUCLEOTIDE SEQUENCE [LARGE SCALE GENOMIC DNA]</scope>
    <source>
        <strain evidence="7">CGMCC 1.16619</strain>
    </source>
</reference>
<keyword evidence="2" id="KW-0326">Glycosidase</keyword>
<evidence type="ECO:0000259" key="5">
    <source>
        <dbReference type="Pfam" id="PF13364"/>
    </source>
</evidence>
<dbReference type="InterPro" id="IPR005181">
    <property type="entry name" value="SASA"/>
</dbReference>
<feature type="chain" id="PRO_5045063221" evidence="3">
    <location>
        <begin position="28"/>
        <end position="648"/>
    </location>
</feature>
<dbReference type="SUPFAM" id="SSF52266">
    <property type="entry name" value="SGNH hydrolase"/>
    <property type="match status" value="1"/>
</dbReference>
<gene>
    <name evidence="6" type="ORF">ACFPPA_17310</name>
</gene>
<dbReference type="RefSeq" id="WP_377322171.1">
    <property type="nucleotide sequence ID" value="NZ_JBHSNF010000004.1"/>
</dbReference>
<feature type="domain" description="Sialate O-acetylesterase" evidence="4">
    <location>
        <begin position="417"/>
        <end position="537"/>
    </location>
</feature>
<dbReference type="Pfam" id="PF13364">
    <property type="entry name" value="BetaGal_ABD2"/>
    <property type="match status" value="1"/>
</dbReference>
<dbReference type="EMBL" id="JBHSNF010000004">
    <property type="protein sequence ID" value="MFC5527505.1"/>
    <property type="molecule type" value="Genomic_DNA"/>
</dbReference>
<evidence type="ECO:0000256" key="1">
    <source>
        <dbReference type="ARBA" id="ARBA00022801"/>
    </source>
</evidence>
<protein>
    <submittedName>
        <fullName evidence="6">Sialate O-acetylesterase</fullName>
    </submittedName>
</protein>
<sequence>MNRIRTNSLPVRCLVALLLAVPLAAQARVELPLIFGDGAVLQRDQPMRVWGWSAPRARVRVQFDHSKADVSADAAGRWHARLPAHAAGGPFTLSVRSGNDETVSHDLLVGDVYLASGQSNMEFELYKARNAVAEIAHATDGAIRQIKIPDSWSTQPADHLPGSHWVAASPDTAAQFSAVAYFFAREIRADQHVPIGIINDNWGGSRIEPWMDAATAGVKPAAIEARIQRENAAQARLMAGTRQRLARWTGVLEATGADPDQARYAAADLDEHDWTPIAVPALWESQGYDGMDGVAWYRTHFTVSAAEAAQGVTLDLGMIDDSDFSWVNGTLIGQTDNAWNHLRHYRVPPAALHAGRNTLAIRVDDLGGGGGVHGEPADLAIQPAGGQPRRLAGPWLFRPEAVRLVATEQKNQIPTLLYNRMIHPLLPLSLRGVLWYQGEANTADEDAFVYRDQFKALIRQWRRDFDQPDLPFLWVQLANFKQGADTATTSGWAMLRESQSAALVLPHTAQAVTIDVGDPDTIHPTNKQAVGHRLALAARHVVYGESLLYSGPVYRAMTVENSAIRLHFATAGSALRARGEALAGFTIAGADRHFHPARARIEGDDVVVQAADVGAPVAVRYGWSENPVDANLVNAAGLPASPFRTDSW</sequence>
<dbReference type="InterPro" id="IPR025300">
    <property type="entry name" value="BetaGal_jelly_roll_dom"/>
</dbReference>
<dbReference type="InterPro" id="IPR036514">
    <property type="entry name" value="SGNH_hydro_sf"/>
</dbReference>
<evidence type="ECO:0000313" key="6">
    <source>
        <dbReference type="EMBL" id="MFC5527505.1"/>
    </source>
</evidence>